<reference evidence="2" key="1">
    <citation type="journal article" date="2014" name="Front. Microbiol.">
        <title>High frequency of phylogenetically diverse reductive dehalogenase-homologous genes in deep subseafloor sedimentary metagenomes.</title>
        <authorList>
            <person name="Kawai M."/>
            <person name="Futagami T."/>
            <person name="Toyoda A."/>
            <person name="Takaki Y."/>
            <person name="Nishi S."/>
            <person name="Hori S."/>
            <person name="Arai W."/>
            <person name="Tsubouchi T."/>
            <person name="Morono Y."/>
            <person name="Uchiyama I."/>
            <person name="Ito T."/>
            <person name="Fujiyama A."/>
            <person name="Inagaki F."/>
            <person name="Takami H."/>
        </authorList>
    </citation>
    <scope>NUCLEOTIDE SEQUENCE</scope>
    <source>
        <strain evidence="2">Expedition CK06-06</strain>
    </source>
</reference>
<accession>X1LDV5</accession>
<evidence type="ECO:0000313" key="2">
    <source>
        <dbReference type="EMBL" id="GAI17298.1"/>
    </source>
</evidence>
<proteinExistence type="predicted"/>
<gene>
    <name evidence="2" type="ORF">S06H3_09693</name>
</gene>
<sequence length="139" mass="16462">MSNIPKSLYTNKTQPHNKQQHKPQKMPLSPQLKNAINPLPVEHKIAGKEDPQNSYHQQVKEFLHYCPKIIESFNFLELTRLYIYWDDKRLALVKRLKDRTSIYTVMRGELVLYSIEEVVSLLKAEMEKRQLLNNEKEGK</sequence>
<dbReference type="EMBL" id="BARV01004328">
    <property type="protein sequence ID" value="GAI17298.1"/>
    <property type="molecule type" value="Genomic_DNA"/>
</dbReference>
<dbReference type="AlphaFoldDB" id="X1LDV5"/>
<protein>
    <submittedName>
        <fullName evidence="2">Uncharacterized protein</fullName>
    </submittedName>
</protein>
<evidence type="ECO:0000256" key="1">
    <source>
        <dbReference type="SAM" id="MobiDB-lite"/>
    </source>
</evidence>
<feature type="region of interest" description="Disordered" evidence="1">
    <location>
        <begin position="1"/>
        <end position="32"/>
    </location>
</feature>
<organism evidence="2">
    <name type="scientific">marine sediment metagenome</name>
    <dbReference type="NCBI Taxonomy" id="412755"/>
    <lineage>
        <taxon>unclassified sequences</taxon>
        <taxon>metagenomes</taxon>
        <taxon>ecological metagenomes</taxon>
    </lineage>
</organism>
<name>X1LDV5_9ZZZZ</name>
<comment type="caution">
    <text evidence="2">The sequence shown here is derived from an EMBL/GenBank/DDBJ whole genome shotgun (WGS) entry which is preliminary data.</text>
</comment>
<feature type="compositionally biased region" description="Polar residues" evidence="1">
    <location>
        <begin position="1"/>
        <end position="10"/>
    </location>
</feature>